<dbReference type="STRING" id="927664.SAMN05421780_102507"/>
<accession>A0A1I1GAQ4</accession>
<protein>
    <submittedName>
        <fullName evidence="1">Uncharacterized protein</fullName>
    </submittedName>
</protein>
<dbReference type="OrthoDB" id="1488726at2"/>
<organism evidence="1 2">
    <name type="scientific">Flexibacter flexilis DSM 6793</name>
    <dbReference type="NCBI Taxonomy" id="927664"/>
    <lineage>
        <taxon>Bacteria</taxon>
        <taxon>Pseudomonadati</taxon>
        <taxon>Bacteroidota</taxon>
        <taxon>Cytophagia</taxon>
        <taxon>Cytophagales</taxon>
        <taxon>Flexibacteraceae</taxon>
        <taxon>Flexibacter</taxon>
    </lineage>
</organism>
<dbReference type="Proteomes" id="UP000199514">
    <property type="component" value="Unassembled WGS sequence"/>
</dbReference>
<name>A0A1I1GAQ4_9BACT</name>
<reference evidence="1 2" key="1">
    <citation type="submission" date="2016-10" db="EMBL/GenBank/DDBJ databases">
        <authorList>
            <person name="de Groot N.N."/>
        </authorList>
    </citation>
    <scope>NUCLEOTIDE SEQUENCE [LARGE SCALE GENOMIC DNA]</scope>
    <source>
        <strain evidence="1 2">DSM 6793</strain>
    </source>
</reference>
<keyword evidence="2" id="KW-1185">Reference proteome</keyword>
<dbReference type="AlphaFoldDB" id="A0A1I1GAQ4"/>
<sequence length="484" mass="54843">MKTSYQLLAIGLLVATNACQTEPNPVQQTDNVAISNVGTLKKKPFESIDIVFQQYEINTSRDTTIIYPNGSTLAIAKNSFVKANGQPATGTLQIQYRELHNPYEIWLSGIPMAVQNKAQSPQLESAGMLEIHASQNGEALQLQTGKSVKVAMISEQADTNYNLYYLDSVAQNWQETEKNLAVTEMQSSSDKANTDSKQLQAAIEQVREKAAEKLPVQPQVAAPQRYRFHVKLDLSTFPEMKIYDGIEWEYADTKSSNNPINNPWVTDNTWLSMELERTNKKDIYLLTLRDHTRSYSAKVRPVFEAADLADAQAIYDEHFEIYQKYVAKKEAQVLEQQALIAQRKNREQALQTVSRTFEITAMGVWNSDRIISEPNTSYVVNVSFELDKQPCKAVKVYMIDRALNSVYYAYELPRLSFHSEHDNTLLVVTDKGELGIATAKQFEKLGSRTEQHAFQLKKIAFNATDSPEKLRDIINKHLTGKNRI</sequence>
<proteinExistence type="predicted"/>
<evidence type="ECO:0000313" key="1">
    <source>
        <dbReference type="EMBL" id="SFC08372.1"/>
    </source>
</evidence>
<dbReference type="RefSeq" id="WP_091509445.1">
    <property type="nucleotide sequence ID" value="NZ_FOLE01000002.1"/>
</dbReference>
<evidence type="ECO:0000313" key="2">
    <source>
        <dbReference type="Proteomes" id="UP000199514"/>
    </source>
</evidence>
<dbReference type="EMBL" id="FOLE01000002">
    <property type="protein sequence ID" value="SFC08372.1"/>
    <property type="molecule type" value="Genomic_DNA"/>
</dbReference>
<gene>
    <name evidence="1" type="ORF">SAMN05421780_102507</name>
</gene>